<evidence type="ECO:0000256" key="3">
    <source>
        <dbReference type="ARBA" id="ARBA00022723"/>
    </source>
</evidence>
<sequence length="254" mass="28260">MTDSMPVLFVAHGAPNILLQKDPVITEWQAVASALPRPERILMVSAHWDMPRHRIGGNRERQTIHDFRGFPEPLYEYTYAPPADVEYAEVLAAGLGLEIDHERGLDHGAWVPLLAMYPQADIPVTQLSVSSQLGPAAHLKLGRALAPLREQGVLILASGVVVHNLRRLDWQNPHSEPEPWAALFMGEVDARVRQGAWEDLIEPQRLPGGDLAVPTPEHYLPLLVAGGAAGKGTVLPFAHEWRYRNLSQHSYRFD</sequence>
<dbReference type="GO" id="GO:0008270">
    <property type="term" value="F:zinc ion binding"/>
    <property type="evidence" value="ECO:0007669"/>
    <property type="project" value="InterPro"/>
</dbReference>
<dbReference type="PIRSF" id="PIRSF006157">
    <property type="entry name" value="Doxgns_DODA"/>
    <property type="match status" value="1"/>
</dbReference>
<organism evidence="7 8">
    <name type="scientific">Thiolapillus brandeum</name>
    <dbReference type="NCBI Taxonomy" id="1076588"/>
    <lineage>
        <taxon>Bacteria</taxon>
        <taxon>Pseudomonadati</taxon>
        <taxon>Pseudomonadota</taxon>
        <taxon>Gammaproteobacteria</taxon>
        <taxon>Chromatiales</taxon>
        <taxon>Sedimenticolaceae</taxon>
        <taxon>Thiolapillus</taxon>
    </lineage>
</organism>
<keyword evidence="4" id="KW-0862">Zinc</keyword>
<accession>A0A7U6GHT6</accession>
<keyword evidence="3" id="KW-0479">Metal-binding</keyword>
<name>A0A7U6GHT6_9GAMM</name>
<dbReference type="AlphaFoldDB" id="A0A7U6GHT6"/>
<evidence type="ECO:0000256" key="2">
    <source>
        <dbReference type="ARBA" id="ARBA00007581"/>
    </source>
</evidence>
<dbReference type="PANTHER" id="PTHR30096:SF0">
    <property type="entry name" value="4,5-DOPA DIOXYGENASE EXTRADIOL-LIKE PROTEIN"/>
    <property type="match status" value="1"/>
</dbReference>
<dbReference type="InterPro" id="IPR014436">
    <property type="entry name" value="Extradiol_dOase_DODA"/>
</dbReference>
<evidence type="ECO:0000313" key="7">
    <source>
        <dbReference type="EMBL" id="BAO43858.1"/>
    </source>
</evidence>
<comment type="cofactor">
    <cofactor evidence="1">
        <name>Zn(2+)</name>
        <dbReference type="ChEBI" id="CHEBI:29105"/>
    </cofactor>
</comment>
<dbReference type="GO" id="GO:0016702">
    <property type="term" value="F:oxidoreductase activity, acting on single donors with incorporation of molecular oxygen, incorporation of two atoms of oxygen"/>
    <property type="evidence" value="ECO:0007669"/>
    <property type="project" value="UniProtKB-ARBA"/>
</dbReference>
<dbReference type="RefSeq" id="WP_052469887.1">
    <property type="nucleotide sequence ID" value="NZ_AP012273.1"/>
</dbReference>
<reference evidence="7 8" key="1">
    <citation type="journal article" date="2014" name="PLoS ONE">
        <title>Physiological and genomic features of a novel sulfur-oxidizing gammaproteobacterium belonging to a previously uncultivated symbiotic lineage isolated from a hydrothermal vent.</title>
        <authorList>
            <person name="Nunoura T."/>
            <person name="Takaki Y."/>
            <person name="Kazama H."/>
            <person name="Kakuta J."/>
            <person name="Shimamura S."/>
            <person name="Makita H."/>
            <person name="Hirai M."/>
            <person name="Miyazaki M."/>
            <person name="Takai K."/>
        </authorList>
    </citation>
    <scope>NUCLEOTIDE SEQUENCE [LARGE SCALE GENOMIC DNA]</scope>
    <source>
        <strain evidence="7 8">Hiromi1</strain>
    </source>
</reference>
<dbReference type="SUPFAM" id="SSF53213">
    <property type="entry name" value="LigB-like"/>
    <property type="match status" value="1"/>
</dbReference>
<evidence type="ECO:0000259" key="6">
    <source>
        <dbReference type="Pfam" id="PF02900"/>
    </source>
</evidence>
<evidence type="ECO:0000256" key="1">
    <source>
        <dbReference type="ARBA" id="ARBA00001947"/>
    </source>
</evidence>
<keyword evidence="5" id="KW-0560">Oxidoreductase</keyword>
<protein>
    <recommendedName>
        <fullName evidence="6">Extradiol ring-cleavage dioxygenase class III enzyme subunit B domain-containing protein</fullName>
    </recommendedName>
</protein>
<dbReference type="OrthoDB" id="9790889at2"/>
<evidence type="ECO:0000256" key="4">
    <source>
        <dbReference type="ARBA" id="ARBA00022833"/>
    </source>
</evidence>
<gene>
    <name evidence="7" type="ORF">TBH_C0925</name>
</gene>
<dbReference type="PANTHER" id="PTHR30096">
    <property type="entry name" value="4,5-DOPA DIOXYGENASE EXTRADIOL-LIKE PROTEIN"/>
    <property type="match status" value="1"/>
</dbReference>
<evidence type="ECO:0000313" key="8">
    <source>
        <dbReference type="Proteomes" id="UP000031631"/>
    </source>
</evidence>
<keyword evidence="8" id="KW-1185">Reference proteome</keyword>
<feature type="domain" description="Extradiol ring-cleavage dioxygenase class III enzyme subunit B" evidence="6">
    <location>
        <begin position="25"/>
        <end position="253"/>
    </location>
</feature>
<proteinExistence type="inferred from homology"/>
<dbReference type="GO" id="GO:0008198">
    <property type="term" value="F:ferrous iron binding"/>
    <property type="evidence" value="ECO:0007669"/>
    <property type="project" value="InterPro"/>
</dbReference>
<dbReference type="Proteomes" id="UP000031631">
    <property type="component" value="Chromosome"/>
</dbReference>
<dbReference type="InterPro" id="IPR004183">
    <property type="entry name" value="Xdiol_dOase_suB"/>
</dbReference>
<dbReference type="CDD" id="cd07363">
    <property type="entry name" value="45_DOPA_Dioxygenase"/>
    <property type="match status" value="1"/>
</dbReference>
<comment type="similarity">
    <text evidence="2">Belongs to the DODA-type extradiol aromatic ring-opening dioxygenase family.</text>
</comment>
<dbReference type="EMBL" id="AP012273">
    <property type="protein sequence ID" value="BAO43858.1"/>
    <property type="molecule type" value="Genomic_DNA"/>
</dbReference>
<dbReference type="KEGG" id="tbn:TBH_C0925"/>
<dbReference type="Pfam" id="PF02900">
    <property type="entry name" value="LigB"/>
    <property type="match status" value="1"/>
</dbReference>
<dbReference type="Gene3D" id="3.40.830.10">
    <property type="entry name" value="LigB-like"/>
    <property type="match status" value="1"/>
</dbReference>
<evidence type="ECO:0000256" key="5">
    <source>
        <dbReference type="ARBA" id="ARBA00023002"/>
    </source>
</evidence>